<dbReference type="Gene3D" id="2.130.10.10">
    <property type="entry name" value="YVTN repeat-like/Quinoprotein amine dehydrogenase"/>
    <property type="match status" value="1"/>
</dbReference>
<evidence type="ECO:0008006" key="8">
    <source>
        <dbReference type="Google" id="ProtNLM"/>
    </source>
</evidence>
<name>A0AB34GBS4_ESCRO</name>
<dbReference type="InterPro" id="IPR037363">
    <property type="entry name" value="Sec13/Seh1_fam"/>
</dbReference>
<dbReference type="PANTHER" id="PTHR11024">
    <property type="entry name" value="NUCLEAR PORE COMPLEX PROTEIN SEC13 / SEH1 FAMILY MEMBER"/>
    <property type="match status" value="1"/>
</dbReference>
<dbReference type="GO" id="GO:0006606">
    <property type="term" value="P:protein import into nucleus"/>
    <property type="evidence" value="ECO:0007669"/>
    <property type="project" value="TreeGrafter"/>
</dbReference>
<evidence type="ECO:0000313" key="6">
    <source>
        <dbReference type="EMBL" id="KAJ8775744.1"/>
    </source>
</evidence>
<dbReference type="AlphaFoldDB" id="A0AB34GBS4"/>
<comment type="subcellular location">
    <subcellularLocation>
        <location evidence="1">Nucleus</location>
    </subcellularLocation>
</comment>
<keyword evidence="5" id="KW-0539">Nucleus</keyword>
<evidence type="ECO:0000256" key="3">
    <source>
        <dbReference type="ARBA" id="ARBA00022574"/>
    </source>
</evidence>
<evidence type="ECO:0000256" key="1">
    <source>
        <dbReference type="ARBA" id="ARBA00004123"/>
    </source>
</evidence>
<organism evidence="6 7">
    <name type="scientific">Eschrichtius robustus</name>
    <name type="common">California gray whale</name>
    <name type="synonym">Eschrichtius gibbosus</name>
    <dbReference type="NCBI Taxonomy" id="9764"/>
    <lineage>
        <taxon>Eukaryota</taxon>
        <taxon>Metazoa</taxon>
        <taxon>Chordata</taxon>
        <taxon>Craniata</taxon>
        <taxon>Vertebrata</taxon>
        <taxon>Euteleostomi</taxon>
        <taxon>Mammalia</taxon>
        <taxon>Eutheria</taxon>
        <taxon>Laurasiatheria</taxon>
        <taxon>Artiodactyla</taxon>
        <taxon>Whippomorpha</taxon>
        <taxon>Cetacea</taxon>
        <taxon>Mysticeti</taxon>
        <taxon>Eschrichtiidae</taxon>
        <taxon>Eschrichtius</taxon>
    </lineage>
</organism>
<keyword evidence="2" id="KW-0813">Transport</keyword>
<dbReference type="GO" id="GO:0032008">
    <property type="term" value="P:positive regulation of TOR signaling"/>
    <property type="evidence" value="ECO:0007669"/>
    <property type="project" value="TreeGrafter"/>
</dbReference>
<dbReference type="GO" id="GO:0005198">
    <property type="term" value="F:structural molecule activity"/>
    <property type="evidence" value="ECO:0007669"/>
    <property type="project" value="InterPro"/>
</dbReference>
<dbReference type="PANTHER" id="PTHR11024:SF2">
    <property type="entry name" value="PROTEIN SEC13 HOMOLOG"/>
    <property type="match status" value="1"/>
</dbReference>
<gene>
    <name evidence="6" type="ORF">J1605_016142</name>
</gene>
<dbReference type="GO" id="GO:0032527">
    <property type="term" value="P:protein exit from endoplasmic reticulum"/>
    <property type="evidence" value="ECO:0007669"/>
    <property type="project" value="TreeGrafter"/>
</dbReference>
<evidence type="ECO:0000256" key="5">
    <source>
        <dbReference type="ARBA" id="ARBA00023242"/>
    </source>
</evidence>
<dbReference type="EMBL" id="JAIQCJ010002574">
    <property type="protein sequence ID" value="KAJ8775744.1"/>
    <property type="molecule type" value="Genomic_DNA"/>
</dbReference>
<dbReference type="InterPro" id="IPR015943">
    <property type="entry name" value="WD40/YVTN_repeat-like_dom_sf"/>
</dbReference>
<dbReference type="GO" id="GO:0031080">
    <property type="term" value="C:nuclear pore outer ring"/>
    <property type="evidence" value="ECO:0007669"/>
    <property type="project" value="TreeGrafter"/>
</dbReference>
<accession>A0AB34GBS4</accession>
<proteinExistence type="predicted"/>
<dbReference type="GO" id="GO:0090114">
    <property type="term" value="P:COPII-coated vesicle budding"/>
    <property type="evidence" value="ECO:0007669"/>
    <property type="project" value="TreeGrafter"/>
</dbReference>
<keyword evidence="4" id="KW-0677">Repeat</keyword>
<sequence length="149" mass="16224">MPASTIASCSQDGPVFIWTCDGASGNAWSPKLLHKFNDVVWHVSWSITANILAASGGDNKVTLWKESVDGQWVCVSDVDKGQGLVSTSVTEGQQNEQWQDRQGPVSTCCLQDCPFPGHQTQQLGGRKPNSHEITFPGVVNKCNQIYHLP</sequence>
<evidence type="ECO:0000256" key="2">
    <source>
        <dbReference type="ARBA" id="ARBA00022448"/>
    </source>
</evidence>
<reference evidence="6 7" key="1">
    <citation type="submission" date="2022-11" db="EMBL/GenBank/DDBJ databases">
        <title>Whole genome sequence of Eschrichtius robustus ER-17-0199.</title>
        <authorList>
            <person name="Bruniche-Olsen A."/>
            <person name="Black A.N."/>
            <person name="Fields C.J."/>
            <person name="Walden K."/>
            <person name="Dewoody J.A."/>
        </authorList>
    </citation>
    <scope>NUCLEOTIDE SEQUENCE [LARGE SCALE GENOMIC DNA]</scope>
    <source>
        <strain evidence="6">ER-17-0199</strain>
        <tissue evidence="6">Blubber</tissue>
    </source>
</reference>
<dbReference type="Proteomes" id="UP001159641">
    <property type="component" value="Unassembled WGS sequence"/>
</dbReference>
<evidence type="ECO:0000313" key="7">
    <source>
        <dbReference type="Proteomes" id="UP001159641"/>
    </source>
</evidence>
<keyword evidence="7" id="KW-1185">Reference proteome</keyword>
<evidence type="ECO:0000256" key="4">
    <source>
        <dbReference type="ARBA" id="ARBA00022737"/>
    </source>
</evidence>
<keyword evidence="3" id="KW-0853">WD repeat</keyword>
<comment type="caution">
    <text evidence="6">The sequence shown here is derived from an EMBL/GenBank/DDBJ whole genome shotgun (WGS) entry which is preliminary data.</text>
</comment>
<protein>
    <recommendedName>
        <fullName evidence="8">Protein SEC13 homolog</fullName>
    </recommendedName>
</protein>
<dbReference type="InterPro" id="IPR036322">
    <property type="entry name" value="WD40_repeat_dom_sf"/>
</dbReference>
<dbReference type="GO" id="GO:0030127">
    <property type="term" value="C:COPII vesicle coat"/>
    <property type="evidence" value="ECO:0007669"/>
    <property type="project" value="TreeGrafter"/>
</dbReference>
<dbReference type="SUPFAM" id="SSF50978">
    <property type="entry name" value="WD40 repeat-like"/>
    <property type="match status" value="1"/>
</dbReference>